<organism evidence="1 2">
    <name type="scientific">Holothuria leucospilota</name>
    <name type="common">Black long sea cucumber</name>
    <name type="synonym">Mertensiothuria leucospilota</name>
    <dbReference type="NCBI Taxonomy" id="206669"/>
    <lineage>
        <taxon>Eukaryota</taxon>
        <taxon>Metazoa</taxon>
        <taxon>Echinodermata</taxon>
        <taxon>Eleutherozoa</taxon>
        <taxon>Echinozoa</taxon>
        <taxon>Holothuroidea</taxon>
        <taxon>Aspidochirotacea</taxon>
        <taxon>Aspidochirotida</taxon>
        <taxon>Holothuriidae</taxon>
        <taxon>Holothuria</taxon>
    </lineage>
</organism>
<proteinExistence type="predicted"/>
<dbReference type="EMBL" id="JAIZAY010000009">
    <property type="protein sequence ID" value="KAJ8036415.1"/>
    <property type="molecule type" value="Genomic_DNA"/>
</dbReference>
<comment type="caution">
    <text evidence="1">The sequence shown here is derived from an EMBL/GenBank/DDBJ whole genome shotgun (WGS) entry which is preliminary data.</text>
</comment>
<reference evidence="1" key="1">
    <citation type="submission" date="2021-10" db="EMBL/GenBank/DDBJ databases">
        <title>Tropical sea cucumber genome reveals ecological adaptation and Cuvierian tubules defense mechanism.</title>
        <authorList>
            <person name="Chen T."/>
        </authorList>
    </citation>
    <scope>NUCLEOTIDE SEQUENCE</scope>
    <source>
        <strain evidence="1">Nanhai2018</strain>
        <tissue evidence="1">Muscle</tissue>
    </source>
</reference>
<gene>
    <name evidence="1" type="ORF">HOLleu_20376</name>
</gene>
<name>A0A9Q1C0Z4_HOLLE</name>
<sequence length="110" mass="12722">MEMKPPAEPQVTHDDMGWLHYRIDPGKSFIVNHCPFDPVNAETHMDDLSAIIQDDSDGKRVGILIVYGGADYNTNHASNERFTYAFLENKNWMDFWLNILLSRLLCIRSH</sequence>
<dbReference type="AlphaFoldDB" id="A0A9Q1C0Z4"/>
<dbReference type="Proteomes" id="UP001152320">
    <property type="component" value="Chromosome 9"/>
</dbReference>
<accession>A0A9Q1C0Z4</accession>
<evidence type="ECO:0000313" key="1">
    <source>
        <dbReference type="EMBL" id="KAJ8036415.1"/>
    </source>
</evidence>
<evidence type="ECO:0000313" key="2">
    <source>
        <dbReference type="Proteomes" id="UP001152320"/>
    </source>
</evidence>
<keyword evidence="2" id="KW-1185">Reference proteome</keyword>
<protein>
    <submittedName>
        <fullName evidence="1">Uncharacterized protein</fullName>
    </submittedName>
</protein>